<dbReference type="GO" id="GO:0016740">
    <property type="term" value="F:transferase activity"/>
    <property type="evidence" value="ECO:0007669"/>
    <property type="project" value="UniProtKB-KW"/>
</dbReference>
<reference evidence="3 4" key="1">
    <citation type="submission" date="2019-03" db="EMBL/GenBank/DDBJ databases">
        <title>Genomic Encyclopedia of Type Strains, Phase IV (KMG-IV): sequencing the most valuable type-strain genomes for metagenomic binning, comparative biology and taxonomic classification.</title>
        <authorList>
            <person name="Goeker M."/>
        </authorList>
    </citation>
    <scope>NUCLEOTIDE SEQUENCE [LARGE SCALE GENOMIC DNA]</scope>
    <source>
        <strain evidence="3 4">DSM 103792</strain>
    </source>
</reference>
<proteinExistence type="inferred from homology"/>
<dbReference type="PANTHER" id="PTHR33279:SF6">
    <property type="entry name" value="SULFUR CARRIER PROTEIN YEDF-RELATED"/>
    <property type="match status" value="1"/>
</dbReference>
<evidence type="ECO:0000313" key="3">
    <source>
        <dbReference type="EMBL" id="TDQ49540.1"/>
    </source>
</evidence>
<evidence type="ECO:0000313" key="4">
    <source>
        <dbReference type="Proteomes" id="UP000295375"/>
    </source>
</evidence>
<dbReference type="Gene3D" id="3.30.110.40">
    <property type="entry name" value="TusA-like domain"/>
    <property type="match status" value="1"/>
</dbReference>
<protein>
    <submittedName>
        <fullName evidence="3">TusA-related sulfurtransferase</fullName>
    </submittedName>
</protein>
<dbReference type="Proteomes" id="UP000295375">
    <property type="component" value="Unassembled WGS sequence"/>
</dbReference>
<keyword evidence="4" id="KW-1185">Reference proteome</keyword>
<organism evidence="3 4">
    <name type="scientific">Permianibacter aggregans</name>
    <dbReference type="NCBI Taxonomy" id="1510150"/>
    <lineage>
        <taxon>Bacteria</taxon>
        <taxon>Pseudomonadati</taxon>
        <taxon>Pseudomonadota</taxon>
        <taxon>Gammaproteobacteria</taxon>
        <taxon>Pseudomonadales</taxon>
        <taxon>Pseudomonadaceae</taxon>
        <taxon>Permianibacter</taxon>
    </lineage>
</organism>
<dbReference type="OrthoDB" id="9797352at2"/>
<dbReference type="RefSeq" id="WP_133589217.1">
    <property type="nucleotide sequence ID" value="NZ_CP037953.1"/>
</dbReference>
<dbReference type="Pfam" id="PF01206">
    <property type="entry name" value="TusA"/>
    <property type="match status" value="1"/>
</dbReference>
<evidence type="ECO:0000256" key="1">
    <source>
        <dbReference type="ARBA" id="ARBA00008984"/>
    </source>
</evidence>
<sequence length="74" mass="8404">MSEPIIVDARRLLCPLPVIRLQQAVKKAPKGSLIRVLATDPGVQNDIPAWCRVHQLQVVRLEQIDREWVVEVQA</sequence>
<dbReference type="EMBL" id="SNYM01000004">
    <property type="protein sequence ID" value="TDQ49540.1"/>
    <property type="molecule type" value="Genomic_DNA"/>
</dbReference>
<name>A0A4R6UQL6_9GAMM</name>
<comment type="similarity">
    <text evidence="1">Belongs to the sulfur carrier protein TusA family.</text>
</comment>
<dbReference type="PANTHER" id="PTHR33279">
    <property type="entry name" value="SULFUR CARRIER PROTEIN YEDF-RELATED"/>
    <property type="match status" value="1"/>
</dbReference>
<accession>A0A4R6UQL6</accession>
<dbReference type="InterPro" id="IPR036868">
    <property type="entry name" value="TusA-like_sf"/>
</dbReference>
<dbReference type="AlphaFoldDB" id="A0A4R6UQL6"/>
<gene>
    <name evidence="3" type="ORF">EV696_104246</name>
</gene>
<feature type="domain" description="UPF0033" evidence="2">
    <location>
        <begin position="6"/>
        <end position="73"/>
    </location>
</feature>
<keyword evidence="3" id="KW-0808">Transferase</keyword>
<dbReference type="InterPro" id="IPR001455">
    <property type="entry name" value="TusA-like"/>
</dbReference>
<evidence type="ECO:0000259" key="2">
    <source>
        <dbReference type="Pfam" id="PF01206"/>
    </source>
</evidence>
<dbReference type="CDD" id="cd00291">
    <property type="entry name" value="SirA_YedF_YeeD"/>
    <property type="match status" value="1"/>
</dbReference>
<dbReference type="SUPFAM" id="SSF64307">
    <property type="entry name" value="SirA-like"/>
    <property type="match status" value="1"/>
</dbReference>
<comment type="caution">
    <text evidence="3">The sequence shown here is derived from an EMBL/GenBank/DDBJ whole genome shotgun (WGS) entry which is preliminary data.</text>
</comment>